<dbReference type="PANTHER" id="PTHR35333">
    <property type="entry name" value="BETA-LACTAMASE"/>
    <property type="match status" value="1"/>
</dbReference>
<evidence type="ECO:0000313" key="7">
    <source>
        <dbReference type="EMBL" id="QIL01575.1"/>
    </source>
</evidence>
<dbReference type="GO" id="GO:0030655">
    <property type="term" value="P:beta-lactam antibiotic catabolic process"/>
    <property type="evidence" value="ECO:0007669"/>
    <property type="project" value="InterPro"/>
</dbReference>
<feature type="signal peptide" evidence="5">
    <location>
        <begin position="1"/>
        <end position="24"/>
    </location>
</feature>
<feature type="chain" id="PRO_5026217313" description="beta-lactamase" evidence="5">
    <location>
        <begin position="25"/>
        <end position="366"/>
    </location>
</feature>
<dbReference type="InterPro" id="IPR045155">
    <property type="entry name" value="Beta-lactam_cat"/>
</dbReference>
<evidence type="ECO:0000256" key="5">
    <source>
        <dbReference type="SAM" id="SignalP"/>
    </source>
</evidence>
<dbReference type="InterPro" id="IPR012338">
    <property type="entry name" value="Beta-lactam/transpept-like"/>
</dbReference>
<dbReference type="InterPro" id="IPR000871">
    <property type="entry name" value="Beta-lactam_class-A"/>
</dbReference>
<evidence type="ECO:0000256" key="3">
    <source>
        <dbReference type="ARBA" id="ARBA00012865"/>
    </source>
</evidence>
<evidence type="ECO:0000256" key="4">
    <source>
        <dbReference type="SAM" id="MobiDB-lite"/>
    </source>
</evidence>
<dbReference type="SUPFAM" id="SSF56601">
    <property type="entry name" value="beta-lactamase/transpeptidase-like"/>
    <property type="match status" value="1"/>
</dbReference>
<keyword evidence="8" id="KW-1185">Reference proteome</keyword>
<dbReference type="AlphaFoldDB" id="A0A6G7ZKX7"/>
<dbReference type="GO" id="GO:0008800">
    <property type="term" value="F:beta-lactamase activity"/>
    <property type="evidence" value="ECO:0007669"/>
    <property type="project" value="UniProtKB-EC"/>
</dbReference>
<accession>A0A6G7ZKX7</accession>
<comment type="catalytic activity">
    <reaction evidence="1">
        <text>a beta-lactam + H2O = a substituted beta-amino acid</text>
        <dbReference type="Rhea" id="RHEA:20401"/>
        <dbReference type="ChEBI" id="CHEBI:15377"/>
        <dbReference type="ChEBI" id="CHEBI:35627"/>
        <dbReference type="ChEBI" id="CHEBI:140347"/>
        <dbReference type="EC" id="3.5.2.6"/>
    </reaction>
</comment>
<evidence type="ECO:0000259" key="6">
    <source>
        <dbReference type="Pfam" id="PF13354"/>
    </source>
</evidence>
<dbReference type="PANTHER" id="PTHR35333:SF3">
    <property type="entry name" value="BETA-LACTAMASE-TYPE TRANSPEPTIDASE FOLD CONTAINING PROTEIN"/>
    <property type="match status" value="1"/>
</dbReference>
<evidence type="ECO:0000313" key="8">
    <source>
        <dbReference type="Proteomes" id="UP000502502"/>
    </source>
</evidence>
<feature type="compositionally biased region" description="Low complexity" evidence="4">
    <location>
        <begin position="40"/>
        <end position="49"/>
    </location>
</feature>
<evidence type="ECO:0000256" key="1">
    <source>
        <dbReference type="ARBA" id="ARBA00001526"/>
    </source>
</evidence>
<dbReference type="EMBL" id="CP049871">
    <property type="protein sequence ID" value="QIL01575.1"/>
    <property type="molecule type" value="Genomic_DNA"/>
</dbReference>
<comment type="similarity">
    <text evidence="2">Belongs to the class-A beta-lactamase family.</text>
</comment>
<reference evidence="7 8" key="1">
    <citation type="submission" date="2020-03" db="EMBL/GenBank/DDBJ databases">
        <title>Sphingomonas sp. nov., isolated from fish.</title>
        <authorList>
            <person name="Hyun D.-W."/>
            <person name="Bae J.-W."/>
        </authorList>
    </citation>
    <scope>NUCLEOTIDE SEQUENCE [LARGE SCALE GENOMIC DNA]</scope>
    <source>
        <strain evidence="7 8">HDW15C</strain>
    </source>
</reference>
<gene>
    <name evidence="7" type="primary">bla</name>
    <name evidence="7" type="ORF">G7078_01405</name>
</gene>
<dbReference type="NCBIfam" id="NF033103">
    <property type="entry name" value="bla_class_A"/>
    <property type="match status" value="1"/>
</dbReference>
<dbReference type="Pfam" id="PF13354">
    <property type="entry name" value="Beta-lactamase2"/>
    <property type="match status" value="1"/>
</dbReference>
<sequence>MTSIWRGLGAALAMAAMAQLGAAAAPVAQKSTPAKSVQDAQPPRVVRQSPQPPAQLERRIDELGKGFAGRVGIAVESIDDGWTTSWNGNELSPQQSVSKLWVSITALDAVDKGKVRLTDAVSFDRSDLTLFHQPIAARVLGGGYTTTLADLMFKAITTSDNTANDKLMRSVGGPDAVRAMIRNKGLGAIRFYNGERSLQSKIAGLTWTQSYSIGRAFYQARDALPLSVRRAAFNRYIEDPYDGASANAIVHALSRLKRGELLSPSSTARLLNIMGNTKTGANRLKGGLRPGWSLSHKTGTGQILGAVQAGYNDIGILTAPDGSSYAVAVMIKKTSVPLPTRMTLMNNVVRAVIAQHERDGGADLAL</sequence>
<dbReference type="Proteomes" id="UP000502502">
    <property type="component" value="Chromosome"/>
</dbReference>
<organism evidence="7 8">
    <name type="scientific">Sphingomonas sinipercae</name>
    <dbReference type="NCBI Taxonomy" id="2714944"/>
    <lineage>
        <taxon>Bacteria</taxon>
        <taxon>Pseudomonadati</taxon>
        <taxon>Pseudomonadota</taxon>
        <taxon>Alphaproteobacteria</taxon>
        <taxon>Sphingomonadales</taxon>
        <taxon>Sphingomonadaceae</taxon>
        <taxon>Sphingomonas</taxon>
    </lineage>
</organism>
<proteinExistence type="inferred from homology"/>
<dbReference type="RefSeq" id="WP_166092248.1">
    <property type="nucleotide sequence ID" value="NZ_CP049871.1"/>
</dbReference>
<name>A0A6G7ZKX7_9SPHN</name>
<evidence type="ECO:0000256" key="2">
    <source>
        <dbReference type="ARBA" id="ARBA00009009"/>
    </source>
</evidence>
<protein>
    <recommendedName>
        <fullName evidence="3">beta-lactamase</fullName>
        <ecNumber evidence="3">3.5.2.6</ecNumber>
    </recommendedName>
</protein>
<dbReference type="EC" id="3.5.2.6" evidence="3"/>
<dbReference type="KEGG" id="ssin:G7078_01405"/>
<feature type="region of interest" description="Disordered" evidence="4">
    <location>
        <begin position="31"/>
        <end position="53"/>
    </location>
</feature>
<dbReference type="Gene3D" id="3.40.710.10">
    <property type="entry name" value="DD-peptidase/beta-lactamase superfamily"/>
    <property type="match status" value="1"/>
</dbReference>
<dbReference type="GO" id="GO:0046677">
    <property type="term" value="P:response to antibiotic"/>
    <property type="evidence" value="ECO:0007669"/>
    <property type="project" value="InterPro"/>
</dbReference>
<feature type="domain" description="Beta-lactamase class A catalytic" evidence="6">
    <location>
        <begin position="72"/>
        <end position="330"/>
    </location>
</feature>
<keyword evidence="5" id="KW-0732">Signal</keyword>